<dbReference type="RefSeq" id="WP_014395207.1">
    <property type="nucleotide sequence ID" value="NC_017030.1"/>
</dbReference>
<evidence type="ECO:0000313" key="2">
    <source>
        <dbReference type="Proteomes" id="UP000007587"/>
    </source>
</evidence>
<keyword evidence="2" id="KW-1185">Reference proteome</keyword>
<dbReference type="AlphaFoldDB" id="H8MN79"/>
<dbReference type="KEGG" id="ccx:COCOR_02378"/>
<gene>
    <name evidence="1" type="ordered locus">COCOR_02378</name>
</gene>
<reference evidence="1 2" key="1">
    <citation type="journal article" date="2012" name="J. Bacteriol.">
        <title>Complete Genome Sequence of the Fruiting Myxobacterium Corallococcus coralloides DSM 2259.</title>
        <authorList>
            <person name="Huntley S."/>
            <person name="Zhang Y."/>
            <person name="Treuner-Lange A."/>
            <person name="Kneip S."/>
            <person name="Sensen C.W."/>
            <person name="Sogaard-Andersen L."/>
        </authorList>
    </citation>
    <scope>NUCLEOTIDE SEQUENCE [LARGE SCALE GENOMIC DNA]</scope>
    <source>
        <strain evidence="2">ATCC 25202 / DSM 2259 / NBRC 100086 / M2</strain>
    </source>
</reference>
<dbReference type="STRING" id="1144275.COCOR_02378"/>
<accession>H8MN79</accession>
<organism evidence="1 2">
    <name type="scientific">Corallococcus coralloides (strain ATCC 25202 / DSM 2259 / NBRC 100086 / M2)</name>
    <name type="common">Myxococcus coralloides</name>
    <dbReference type="NCBI Taxonomy" id="1144275"/>
    <lineage>
        <taxon>Bacteria</taxon>
        <taxon>Pseudomonadati</taxon>
        <taxon>Myxococcota</taxon>
        <taxon>Myxococcia</taxon>
        <taxon>Myxococcales</taxon>
        <taxon>Cystobacterineae</taxon>
        <taxon>Myxococcaceae</taxon>
        <taxon>Corallococcus</taxon>
    </lineage>
</organism>
<dbReference type="EMBL" id="CP003389">
    <property type="protein sequence ID" value="AFE04624.1"/>
    <property type="molecule type" value="Genomic_DNA"/>
</dbReference>
<dbReference type="InParanoid" id="H8MN79"/>
<evidence type="ECO:0000313" key="1">
    <source>
        <dbReference type="EMBL" id="AFE04624.1"/>
    </source>
</evidence>
<protein>
    <submittedName>
        <fullName evidence="1">Uncharacterized protein</fullName>
    </submittedName>
</protein>
<name>H8MN79_CORCM</name>
<sequence>MRKDWTWPTEALAGVVSGLELLGPELSQELRDQWWQTFLPGLSTSGPFYSFIFDFAKKVQVKIALKAEVHYSRQQQGGVFHVVSEPLLPVLRIEAASPPPLNILEAMVWEPPRLGSPGWCAICPESMEWSMVVAHDGPFFLKPAPCMDPPFEDSP</sequence>
<dbReference type="Proteomes" id="UP000007587">
    <property type="component" value="Chromosome"/>
</dbReference>
<dbReference type="HOGENOM" id="CLU_1692518_0_0_7"/>
<proteinExistence type="predicted"/>
<dbReference type="OrthoDB" id="9984772at2"/>
<reference evidence="2" key="2">
    <citation type="submission" date="2012-03" db="EMBL/GenBank/DDBJ databases">
        <title>Genome sequence of the fruiting myxobacterium Corallococcus coralloides DSM 2259.</title>
        <authorList>
            <person name="Huntley S."/>
            <person name="Zhang Y."/>
            <person name="Treuner-Lange A."/>
            <person name="Sensen C.W."/>
            <person name="Sogaard-Andersen L."/>
        </authorList>
    </citation>
    <scope>NUCLEOTIDE SEQUENCE [LARGE SCALE GENOMIC DNA]</scope>
    <source>
        <strain evidence="2">ATCC 25202 / DSM 2259 / NBRC 100086 / M2</strain>
    </source>
</reference>